<dbReference type="Pfam" id="PF04149">
    <property type="entry name" value="DUF397"/>
    <property type="match status" value="1"/>
</dbReference>
<dbReference type="InterPro" id="IPR007278">
    <property type="entry name" value="DUF397"/>
</dbReference>
<dbReference type="Proteomes" id="UP000619788">
    <property type="component" value="Unassembled WGS sequence"/>
</dbReference>
<keyword evidence="3" id="KW-1185">Reference proteome</keyword>
<evidence type="ECO:0000313" key="3">
    <source>
        <dbReference type="Proteomes" id="UP000619788"/>
    </source>
</evidence>
<dbReference type="EMBL" id="BOOJ01000014">
    <property type="protein sequence ID" value="GIH90965.1"/>
    <property type="molecule type" value="Genomic_DNA"/>
</dbReference>
<dbReference type="AlphaFoldDB" id="A0A8J3WIZ4"/>
<accession>A0A8J3WIZ4</accession>
<reference evidence="2 3" key="1">
    <citation type="submission" date="2021-01" db="EMBL/GenBank/DDBJ databases">
        <title>Whole genome shotgun sequence of Planobispora siamensis NBRC 107568.</title>
        <authorList>
            <person name="Komaki H."/>
            <person name="Tamura T."/>
        </authorList>
    </citation>
    <scope>NUCLEOTIDE SEQUENCE [LARGE SCALE GENOMIC DNA]</scope>
    <source>
        <strain evidence="2 3">NBRC 107568</strain>
    </source>
</reference>
<dbReference type="RefSeq" id="WP_204063283.1">
    <property type="nucleotide sequence ID" value="NZ_BOOJ01000014.1"/>
</dbReference>
<protein>
    <recommendedName>
        <fullName evidence="1">DUF397 domain-containing protein</fullName>
    </recommendedName>
</protein>
<name>A0A8J3WIZ4_9ACTN</name>
<gene>
    <name evidence="2" type="ORF">Psi01_15950</name>
</gene>
<evidence type="ECO:0000313" key="2">
    <source>
        <dbReference type="EMBL" id="GIH90965.1"/>
    </source>
</evidence>
<comment type="caution">
    <text evidence="2">The sequence shown here is derived from an EMBL/GenBank/DDBJ whole genome shotgun (WGS) entry which is preliminary data.</text>
</comment>
<proteinExistence type="predicted"/>
<evidence type="ECO:0000259" key="1">
    <source>
        <dbReference type="Pfam" id="PF04149"/>
    </source>
</evidence>
<organism evidence="2 3">
    <name type="scientific">Planobispora siamensis</name>
    <dbReference type="NCBI Taxonomy" id="936338"/>
    <lineage>
        <taxon>Bacteria</taxon>
        <taxon>Bacillati</taxon>
        <taxon>Actinomycetota</taxon>
        <taxon>Actinomycetes</taxon>
        <taxon>Streptosporangiales</taxon>
        <taxon>Streptosporangiaceae</taxon>
        <taxon>Planobispora</taxon>
    </lineage>
</organism>
<sequence>MELSVLHAQNLPWRKSSFSTGTGECVEIAPLAGDGIAVRDSKDPSGPVLTFTRGEWRAFVAGVRNDEFDI</sequence>
<feature type="domain" description="DUF397" evidence="1">
    <location>
        <begin position="12"/>
        <end position="64"/>
    </location>
</feature>